<comment type="caution">
    <text evidence="1">The sequence shown here is derived from an EMBL/GenBank/DDBJ whole genome shotgun (WGS) entry which is preliminary data.</text>
</comment>
<gene>
    <name evidence="1" type="ORF">Y900_024135</name>
</gene>
<dbReference type="RefSeq" id="WP_036344768.1">
    <property type="nucleotide sequence ID" value="NZ_JALN02000001.1"/>
</dbReference>
<sequence length="121" mass="12976">MNDDSYPAGWRAERPAASDPRLGAILDDYQPSAALRARAADLWRSYAAREPEAAHTLLDLAADITEEIEDDHRAVVRVLLAMLEHATTTAVGAQGEPLTVRRLASDTAAARQDALSAAVAQ</sequence>
<evidence type="ECO:0000313" key="1">
    <source>
        <dbReference type="EMBL" id="KDF01932.1"/>
    </source>
</evidence>
<accession>A0A064CQJ0</accession>
<organism evidence="1 2">
    <name type="scientific">Mycolicibacterium aromaticivorans JS19b1 = JCM 16368</name>
    <dbReference type="NCBI Taxonomy" id="1440774"/>
    <lineage>
        <taxon>Bacteria</taxon>
        <taxon>Bacillati</taxon>
        <taxon>Actinomycetota</taxon>
        <taxon>Actinomycetes</taxon>
        <taxon>Mycobacteriales</taxon>
        <taxon>Mycobacteriaceae</taxon>
        <taxon>Mycolicibacterium</taxon>
    </lineage>
</organism>
<dbReference type="EMBL" id="JALN02000001">
    <property type="protein sequence ID" value="KDF01932.1"/>
    <property type="molecule type" value="Genomic_DNA"/>
</dbReference>
<dbReference type="STRING" id="1440774.Y900_024135"/>
<name>A0A064CQJ0_9MYCO</name>
<protein>
    <submittedName>
        <fullName evidence="1">Uncharacterized protein</fullName>
    </submittedName>
</protein>
<keyword evidence="2" id="KW-1185">Reference proteome</keyword>
<reference evidence="1" key="1">
    <citation type="submission" date="2014-05" db="EMBL/GenBank/DDBJ databases">
        <title>Genome sequence of Mycobacterium aromaticivorans strain JS19b1T (= DSM 45407T).</title>
        <authorList>
            <person name="Kwak Y."/>
            <person name="Park G.-S."/>
            <person name="Li Q.X."/>
            <person name="Lee S.-E."/>
            <person name="Shin J.-H."/>
        </authorList>
    </citation>
    <scope>NUCLEOTIDE SEQUENCE [LARGE SCALE GENOMIC DNA]</scope>
    <source>
        <strain evidence="1">JS19b1</strain>
    </source>
</reference>
<proteinExistence type="predicted"/>
<dbReference type="Proteomes" id="UP000022835">
    <property type="component" value="Unassembled WGS sequence"/>
</dbReference>
<dbReference type="AlphaFoldDB" id="A0A064CQJ0"/>
<evidence type="ECO:0000313" key="2">
    <source>
        <dbReference type="Proteomes" id="UP000022835"/>
    </source>
</evidence>